<dbReference type="SUPFAM" id="SSF103481">
    <property type="entry name" value="Multidrug resistance efflux transporter EmrE"/>
    <property type="match status" value="4"/>
</dbReference>
<keyword evidence="4 7" id="KW-1133">Transmembrane helix</keyword>
<evidence type="ECO:0000313" key="9">
    <source>
        <dbReference type="Proteomes" id="UP000694886"/>
    </source>
</evidence>
<keyword evidence="3 7" id="KW-0812">Transmembrane</keyword>
<feature type="transmembrane region" description="Helical" evidence="7">
    <location>
        <begin position="216"/>
        <end position="237"/>
    </location>
</feature>
<evidence type="ECO:0000256" key="7">
    <source>
        <dbReference type="SAM" id="Phobius"/>
    </source>
</evidence>
<feature type="transmembrane region" description="Helical" evidence="7">
    <location>
        <begin position="101"/>
        <end position="125"/>
    </location>
</feature>
<dbReference type="GO" id="GO:0016020">
    <property type="term" value="C:membrane"/>
    <property type="evidence" value="ECO:0007669"/>
    <property type="project" value="UniProtKB-SubCell"/>
</dbReference>
<feature type="transmembrane region" description="Helical" evidence="7">
    <location>
        <begin position="137"/>
        <end position="155"/>
    </location>
</feature>
<feature type="transmembrane region" description="Helical" evidence="7">
    <location>
        <begin position="70"/>
        <end position="89"/>
    </location>
</feature>
<feature type="domain" description="EamA" evidence="8">
    <location>
        <begin position="188"/>
        <end position="326"/>
    </location>
</feature>
<reference evidence="10" key="2">
    <citation type="submission" date="2025-08" db="UniProtKB">
        <authorList>
            <consortium name="RefSeq"/>
        </authorList>
    </citation>
    <scope>IDENTIFICATION</scope>
</reference>
<feature type="transmembrane region" description="Helical" evidence="7">
    <location>
        <begin position="539"/>
        <end position="559"/>
    </location>
</feature>
<evidence type="ECO:0000256" key="3">
    <source>
        <dbReference type="ARBA" id="ARBA00022692"/>
    </source>
</evidence>
<feature type="region of interest" description="Disordered" evidence="6">
    <location>
        <begin position="741"/>
        <end position="778"/>
    </location>
</feature>
<feature type="transmembrane region" description="Helical" evidence="7">
    <location>
        <begin position="687"/>
        <end position="706"/>
    </location>
</feature>
<feature type="transmembrane region" description="Helical" evidence="7">
    <location>
        <begin position="308"/>
        <end position="328"/>
    </location>
</feature>
<feature type="transmembrane region" description="Helical" evidence="7">
    <location>
        <begin position="498"/>
        <end position="527"/>
    </location>
</feature>
<feature type="transmembrane region" description="Helical" evidence="7">
    <location>
        <begin position="474"/>
        <end position="492"/>
    </location>
</feature>
<reference evidence="9" key="1">
    <citation type="journal article" date="1997" name="Nucleic Acids Res.">
        <title>tRNAscan-SE: a program for improved detection of transfer RNA genes in genomic sequence.</title>
        <authorList>
            <person name="Lowe T.M."/>
            <person name="Eddy S.R."/>
        </authorList>
    </citation>
    <scope>NUCLEOTIDE SEQUENCE [LARGE SCALE GENOMIC DNA]</scope>
    <source>
        <strain evidence="9">r\B97-61/B2</strain>
    </source>
</reference>
<dbReference type="Proteomes" id="UP000694886">
    <property type="component" value="Chromosome 2"/>
</dbReference>
<gene>
    <name evidence="10" type="primary">LOC18607379</name>
</gene>
<comment type="similarity">
    <text evidence="2">Belongs to the drug/metabolite transporter (DMT) superfamily. Plant drug/metabolite exporter (P-DME) (TC 2.A.7.4) family.</text>
</comment>
<keyword evidence="5 7" id="KW-0472">Membrane</keyword>
<accession>A0AB32VUR5</accession>
<evidence type="ECO:0000256" key="6">
    <source>
        <dbReference type="SAM" id="MobiDB-lite"/>
    </source>
</evidence>
<feature type="transmembrane region" description="Helical" evidence="7">
    <location>
        <begin position="591"/>
        <end position="610"/>
    </location>
</feature>
<feature type="transmembrane region" description="Helical" evidence="7">
    <location>
        <begin position="257"/>
        <end position="276"/>
    </location>
</feature>
<evidence type="ECO:0000313" key="10">
    <source>
        <dbReference type="RefSeq" id="XP_017970315.1"/>
    </source>
</evidence>
<feature type="domain" description="EamA" evidence="8">
    <location>
        <begin position="591"/>
        <end position="730"/>
    </location>
</feature>
<feature type="transmembrane region" description="Helical" evidence="7">
    <location>
        <begin position="414"/>
        <end position="435"/>
    </location>
</feature>
<sequence>MGQIVNILHGLKPAMLMVVVQVVFAGVNVLYKLAANDGMSLRIIVAYRFIFATAVMIPLALILERKRPKLTWTVLIQAFFCGLLGGSLSQNMYIESLALTSATFVSAMTNLIPAITFMMAVTIGLEKLAFGTMAGRAKVLGTVIGIGGAMLLTFYKGFQINMGSKHLDLLRHGRHGASSHAGSAHHLLGALLALCSCISYALWLNIQAKMSEKYPCYYSSTALICIMGAIQAVVFALCTEKDRSQWKLGWNIRLLTVAYGGILASGLMFSLVSWCVRMRGPLYASVFNPLMLVLVAFAGSLFLEEKLYLGSIIGAVLIVLGLYVVLWGKGKEMKKMNQLVPSASSPQNGPIEIIVTSSADNTSNNNNVIASKDSPKESLFNVNNDCINLACNFSITCSNASKRKMGKVSTILQGLKPAMVMVVVQTAFAGMNLLYKLAANDGMSLRIITAYRFVFAVPVMVPLALLVERKRPKLTWAILFQAFLCGLFGGALSQNLYIASLALTSATFVSAMTNLIPVTTFILAVFLRMEKLAFGTMAGKAKVLGTLIGIGGAMLLTFYKGVQIKMWSTHIDLVHHGGRGASSHSASAHTLWGALLAFTSCITYTLWLIVQAKMSKKYPCPYSTTALMCVMGAIQSIVYALCTERDWSQWKLGWNVRLLTVAYAGIVVSGLTCVMVCWCVRIKGPLYGSIFNPLMVVLVALAETLFLGAKLYLGSILGAVLIVLGLYVVLWGKGKEMEKVAAPSKEGPSTRSLPGDESIEITINSPNGNSSNNNQNNV</sequence>
<evidence type="ECO:0000259" key="8">
    <source>
        <dbReference type="Pfam" id="PF00892"/>
    </source>
</evidence>
<dbReference type="KEGG" id="tcc:18607379"/>
<dbReference type="InterPro" id="IPR000620">
    <property type="entry name" value="EamA_dom"/>
</dbReference>
<organism evidence="9 10">
    <name type="scientific">Theobroma cacao</name>
    <name type="common">Cacao</name>
    <name type="synonym">Cocoa</name>
    <dbReference type="NCBI Taxonomy" id="3641"/>
    <lineage>
        <taxon>Eukaryota</taxon>
        <taxon>Viridiplantae</taxon>
        <taxon>Streptophyta</taxon>
        <taxon>Embryophyta</taxon>
        <taxon>Tracheophyta</taxon>
        <taxon>Spermatophyta</taxon>
        <taxon>Magnoliopsida</taxon>
        <taxon>eudicotyledons</taxon>
        <taxon>Gunneridae</taxon>
        <taxon>Pentapetalae</taxon>
        <taxon>rosids</taxon>
        <taxon>malvids</taxon>
        <taxon>Malvales</taxon>
        <taxon>Malvaceae</taxon>
        <taxon>Byttnerioideae</taxon>
        <taxon>Theobroma</taxon>
    </lineage>
</organism>
<dbReference type="PANTHER" id="PTHR31218">
    <property type="entry name" value="WAT1-RELATED PROTEIN"/>
    <property type="match status" value="1"/>
</dbReference>
<dbReference type="Gramene" id="Tc02v2_t003320.1">
    <property type="protein sequence ID" value="Tc02v2_p003320.1"/>
    <property type="gene ID" value="Tc02v2_g003320"/>
</dbReference>
<name>A0AB32VUR5_THECC</name>
<evidence type="ECO:0000256" key="1">
    <source>
        <dbReference type="ARBA" id="ARBA00004141"/>
    </source>
</evidence>
<feature type="compositionally biased region" description="Low complexity" evidence="6">
    <location>
        <begin position="764"/>
        <end position="778"/>
    </location>
</feature>
<feature type="transmembrane region" description="Helical" evidence="7">
    <location>
        <begin position="447"/>
        <end position="467"/>
    </location>
</feature>
<dbReference type="InterPro" id="IPR030184">
    <property type="entry name" value="WAT1-related"/>
</dbReference>
<feature type="domain" description="EamA" evidence="8">
    <location>
        <begin position="419"/>
        <end position="556"/>
    </location>
</feature>
<feature type="transmembrane region" description="Helical" evidence="7">
    <location>
        <begin position="12"/>
        <end position="31"/>
    </location>
</feature>
<dbReference type="AlphaFoldDB" id="A0AB32VUR5"/>
<evidence type="ECO:0000256" key="4">
    <source>
        <dbReference type="ARBA" id="ARBA00022989"/>
    </source>
</evidence>
<feature type="transmembrane region" description="Helical" evidence="7">
    <location>
        <begin position="283"/>
        <end position="302"/>
    </location>
</feature>
<dbReference type="GO" id="GO:0022857">
    <property type="term" value="F:transmembrane transporter activity"/>
    <property type="evidence" value="ECO:0007669"/>
    <property type="project" value="InterPro"/>
</dbReference>
<feature type="transmembrane region" description="Helical" evidence="7">
    <location>
        <begin position="661"/>
        <end position="680"/>
    </location>
</feature>
<comment type="subcellular location">
    <subcellularLocation>
        <location evidence="1">Membrane</location>
        <topology evidence="1">Multi-pass membrane protein</topology>
    </subcellularLocation>
</comment>
<protein>
    <submittedName>
        <fullName evidence="10">Uncharacterized protein LOC18607379</fullName>
    </submittedName>
</protein>
<dbReference type="GeneID" id="18607379"/>
<feature type="transmembrane region" description="Helical" evidence="7">
    <location>
        <begin position="712"/>
        <end position="730"/>
    </location>
</feature>
<evidence type="ECO:0000256" key="2">
    <source>
        <dbReference type="ARBA" id="ARBA00007635"/>
    </source>
</evidence>
<feature type="domain" description="EamA" evidence="8">
    <location>
        <begin position="14"/>
        <end position="152"/>
    </location>
</feature>
<dbReference type="Pfam" id="PF00892">
    <property type="entry name" value="EamA"/>
    <property type="match status" value="4"/>
</dbReference>
<dbReference type="InterPro" id="IPR037185">
    <property type="entry name" value="EmrE-like"/>
</dbReference>
<dbReference type="RefSeq" id="XP_017970315.1">
    <property type="nucleotide sequence ID" value="XM_018114826.1"/>
</dbReference>
<feature type="transmembrane region" description="Helical" evidence="7">
    <location>
        <begin position="184"/>
        <end position="204"/>
    </location>
</feature>
<evidence type="ECO:0000256" key="5">
    <source>
        <dbReference type="ARBA" id="ARBA00023136"/>
    </source>
</evidence>
<proteinExistence type="inferred from homology"/>
<feature type="transmembrane region" description="Helical" evidence="7">
    <location>
        <begin position="43"/>
        <end position="63"/>
    </location>
</feature>
<feature type="transmembrane region" description="Helical" evidence="7">
    <location>
        <begin position="622"/>
        <end position="641"/>
    </location>
</feature>